<dbReference type="EMBL" id="BMMK01000022">
    <property type="protein sequence ID" value="GGM67651.1"/>
    <property type="molecule type" value="Genomic_DNA"/>
</dbReference>
<reference evidence="1" key="2">
    <citation type="submission" date="2020-09" db="EMBL/GenBank/DDBJ databases">
        <authorList>
            <person name="Sun Q."/>
            <person name="Zhou Y."/>
        </authorList>
    </citation>
    <scope>NUCLEOTIDE SEQUENCE</scope>
    <source>
        <strain evidence="1">CGMCC 4.5737</strain>
    </source>
</reference>
<protein>
    <submittedName>
        <fullName evidence="1">Uncharacterized protein</fullName>
    </submittedName>
</protein>
<dbReference type="AlphaFoldDB" id="A0A8J3CAZ9"/>
<organism evidence="1 2">
    <name type="scientific">Longimycelium tulufanense</name>
    <dbReference type="NCBI Taxonomy" id="907463"/>
    <lineage>
        <taxon>Bacteria</taxon>
        <taxon>Bacillati</taxon>
        <taxon>Actinomycetota</taxon>
        <taxon>Actinomycetes</taxon>
        <taxon>Pseudonocardiales</taxon>
        <taxon>Pseudonocardiaceae</taxon>
        <taxon>Longimycelium</taxon>
    </lineage>
</organism>
<sequence>MIHGRSTRGYRVIVRSSQPGRPARFAVFERTDYRRLCWVQVTPPLSAAALSDWPSRRTALTQVADHTVIAFLDQHIESMT</sequence>
<reference evidence="1" key="1">
    <citation type="journal article" date="2014" name="Int. J. Syst. Evol. Microbiol.">
        <title>Complete genome sequence of Corynebacterium casei LMG S-19264T (=DSM 44701T), isolated from a smear-ripened cheese.</title>
        <authorList>
            <consortium name="US DOE Joint Genome Institute (JGI-PGF)"/>
            <person name="Walter F."/>
            <person name="Albersmeier A."/>
            <person name="Kalinowski J."/>
            <person name="Ruckert C."/>
        </authorList>
    </citation>
    <scope>NUCLEOTIDE SEQUENCE</scope>
    <source>
        <strain evidence="1">CGMCC 4.5737</strain>
    </source>
</reference>
<proteinExistence type="predicted"/>
<name>A0A8J3CAZ9_9PSEU</name>
<gene>
    <name evidence="1" type="ORF">GCM10012275_42790</name>
</gene>
<comment type="caution">
    <text evidence="1">The sequence shown here is derived from an EMBL/GenBank/DDBJ whole genome shotgun (WGS) entry which is preliminary data.</text>
</comment>
<dbReference type="Proteomes" id="UP000637578">
    <property type="component" value="Unassembled WGS sequence"/>
</dbReference>
<accession>A0A8J3CAZ9</accession>
<keyword evidence="2" id="KW-1185">Reference proteome</keyword>
<evidence type="ECO:0000313" key="1">
    <source>
        <dbReference type="EMBL" id="GGM67651.1"/>
    </source>
</evidence>
<evidence type="ECO:0000313" key="2">
    <source>
        <dbReference type="Proteomes" id="UP000637578"/>
    </source>
</evidence>